<protein>
    <submittedName>
        <fullName evidence="3">MltA-interacting MipA family protein</fullName>
    </submittedName>
</protein>
<feature type="region of interest" description="Disordered" evidence="1">
    <location>
        <begin position="1"/>
        <end position="22"/>
    </location>
</feature>
<dbReference type="InterPro" id="IPR010583">
    <property type="entry name" value="MipA"/>
</dbReference>
<feature type="signal peptide" evidence="2">
    <location>
        <begin position="1"/>
        <end position="43"/>
    </location>
</feature>
<evidence type="ECO:0000256" key="1">
    <source>
        <dbReference type="SAM" id="MobiDB-lite"/>
    </source>
</evidence>
<dbReference type="AlphaFoldDB" id="A0A1B4V8B8"/>
<accession>A0A1B4V8B8</accession>
<name>A0A1B4V8B8_9GAMM</name>
<sequence length="453" mass="51178">MRIGARQGHGPPKAYSRRGSRRRHRVAKLAWLALLAGTASAGAQEVPPMRPEQRWGIGIGLRYAHFPFAVPDQSATDLVPLLFYEGERVFLRGMEGGVGLFGNARWRLNAYMRYRFPDGPSTADEVRRDAWDIGPQLRYTFDDGLELRSELLSDGDGRTYLDVGVERRFGDDHARFEPYVGARIKSAAFNDWYFGLAREELGAGIDVRAHLQGRLHLAGNLFLIGRVGGYYLDHDARKSPLFEDDVGWEAFAGVAFFNDPGRRRKDAPAFSPYWRLAHGWATPSTLGQILTGDSEEDEFNNQLTSFFYGHPLSDELFGLPLDIYLTPGLVVHHGSDVQDRSFEYVIAIKAYYTAKWPVRLRFGVAEGFSYVRQVTYIERTNLEDKGNTPSRLLNYLDLSIDVNVGDLLGARPAKRLWLGYGIHHRSGIFESGSQFGDIRGGSNYNTVYLQWHF</sequence>
<evidence type="ECO:0000313" key="3">
    <source>
        <dbReference type="EMBL" id="BAU47644.1"/>
    </source>
</evidence>
<feature type="chain" id="PRO_5008571300" evidence="2">
    <location>
        <begin position="44"/>
        <end position="453"/>
    </location>
</feature>
<organism evidence="3 4">
    <name type="scientific">Sulfurifustis variabilis</name>
    <dbReference type="NCBI Taxonomy" id="1675686"/>
    <lineage>
        <taxon>Bacteria</taxon>
        <taxon>Pseudomonadati</taxon>
        <taxon>Pseudomonadota</taxon>
        <taxon>Gammaproteobacteria</taxon>
        <taxon>Acidiferrobacterales</taxon>
        <taxon>Acidiferrobacteraceae</taxon>
        <taxon>Sulfurifustis</taxon>
    </lineage>
</organism>
<dbReference type="OrthoDB" id="8562138at2"/>
<reference evidence="3 4" key="1">
    <citation type="submission" date="2015-08" db="EMBL/GenBank/DDBJ databases">
        <title>Complete genome sequence of Sulfurifustis variabilis.</title>
        <authorList>
            <person name="Miura A."/>
            <person name="Kojima H."/>
            <person name="Fukui M."/>
        </authorList>
    </citation>
    <scope>NUCLEOTIDE SEQUENCE [LARGE SCALE GENOMIC DNA]</scope>
    <source>
        <strain evidence="4">skN76</strain>
    </source>
</reference>
<keyword evidence="2" id="KW-0732">Signal</keyword>
<evidence type="ECO:0000256" key="2">
    <source>
        <dbReference type="SAM" id="SignalP"/>
    </source>
</evidence>
<gene>
    <name evidence="3" type="ORF">SVA_1065</name>
</gene>
<keyword evidence="4" id="KW-1185">Reference proteome</keyword>
<dbReference type="EMBL" id="AP014936">
    <property type="protein sequence ID" value="BAU47644.1"/>
    <property type="molecule type" value="Genomic_DNA"/>
</dbReference>
<dbReference type="Pfam" id="PF06629">
    <property type="entry name" value="MipA"/>
    <property type="match status" value="1"/>
</dbReference>
<proteinExistence type="predicted"/>
<dbReference type="Proteomes" id="UP000218899">
    <property type="component" value="Chromosome"/>
</dbReference>
<evidence type="ECO:0000313" key="4">
    <source>
        <dbReference type="Proteomes" id="UP000218899"/>
    </source>
</evidence>
<dbReference type="KEGG" id="sva:SVA_1065"/>